<organism evidence="3 4">
    <name type="scientific">Bosea spartocytisi</name>
    <dbReference type="NCBI Taxonomy" id="2773451"/>
    <lineage>
        <taxon>Bacteria</taxon>
        <taxon>Pseudomonadati</taxon>
        <taxon>Pseudomonadota</taxon>
        <taxon>Alphaproteobacteria</taxon>
        <taxon>Hyphomicrobiales</taxon>
        <taxon>Boseaceae</taxon>
        <taxon>Bosea</taxon>
    </lineage>
</organism>
<protein>
    <submittedName>
        <fullName evidence="3">CHAD domain-containing protein</fullName>
    </submittedName>
</protein>
<dbReference type="Pfam" id="PF05235">
    <property type="entry name" value="CHAD"/>
    <property type="match status" value="1"/>
</dbReference>
<dbReference type="RefSeq" id="WP_191123038.1">
    <property type="nucleotide sequence ID" value="NZ_JACXWY010000001.1"/>
</dbReference>
<evidence type="ECO:0000313" key="4">
    <source>
        <dbReference type="Proteomes" id="UP000619295"/>
    </source>
</evidence>
<evidence type="ECO:0000259" key="2">
    <source>
        <dbReference type="SMART" id="SM00880"/>
    </source>
</evidence>
<gene>
    <name evidence="3" type="ORF">IED13_00775</name>
</gene>
<dbReference type="Gene3D" id="1.40.20.10">
    <property type="entry name" value="CHAD domain"/>
    <property type="match status" value="1"/>
</dbReference>
<dbReference type="InterPro" id="IPR038186">
    <property type="entry name" value="CHAD_dom_sf"/>
</dbReference>
<name>A0A927HYC5_9HYPH</name>
<dbReference type="EMBL" id="JACXWY010000001">
    <property type="protein sequence ID" value="MBD3844212.1"/>
    <property type="molecule type" value="Genomic_DNA"/>
</dbReference>
<feature type="domain" description="CHAD" evidence="2">
    <location>
        <begin position="9"/>
        <end position="248"/>
    </location>
</feature>
<evidence type="ECO:0000313" key="3">
    <source>
        <dbReference type="EMBL" id="MBD3844212.1"/>
    </source>
</evidence>
<dbReference type="AlphaFoldDB" id="A0A927HYC5"/>
<proteinExistence type="predicted"/>
<comment type="caution">
    <text evidence="3">The sequence shown here is derived from an EMBL/GenBank/DDBJ whole genome shotgun (WGS) entry which is preliminary data.</text>
</comment>
<keyword evidence="4" id="KW-1185">Reference proteome</keyword>
<feature type="region of interest" description="Disordered" evidence="1">
    <location>
        <begin position="254"/>
        <end position="279"/>
    </location>
</feature>
<dbReference type="SMART" id="SM00880">
    <property type="entry name" value="CHAD"/>
    <property type="match status" value="1"/>
</dbReference>
<sequence>MTRRWARHWLRSCREFPARALAVLDRREGDPGRTIHEFRRLMKAWRALLKLAPAELAEEGKAVRGAIGDLRRGFGIARDTAVVAKVLSALCPDHASEDDAQDAAVALLAEQGDAVRDELRRLSAEMARWSVSDETGDFLVRAFRRSYRLARRHGRRDPRRMDAEHLHEWRSMIVDLSYQLSFFAPADPAGLGQQAKAAERLRSRLGNAIDLGMVRAHLAERPALDGVDALAQEIPRKIAKQRRKAAKLAKRLLARRPRRAGADLREAMEHRPPRRTSFG</sequence>
<feature type="compositionally biased region" description="Basic and acidic residues" evidence="1">
    <location>
        <begin position="260"/>
        <end position="271"/>
    </location>
</feature>
<dbReference type="Proteomes" id="UP000619295">
    <property type="component" value="Unassembled WGS sequence"/>
</dbReference>
<evidence type="ECO:0000256" key="1">
    <source>
        <dbReference type="SAM" id="MobiDB-lite"/>
    </source>
</evidence>
<dbReference type="InterPro" id="IPR007899">
    <property type="entry name" value="CHAD_dom"/>
</dbReference>
<reference evidence="3" key="1">
    <citation type="submission" date="2020-09" db="EMBL/GenBank/DDBJ databases">
        <title>Bosea spartocytisi sp. nov. a root nodule endophyte of Spartocytisus supranubius in the high mountain ecosystem fo the Teide National Park (Canary Islands, Spain).</title>
        <authorList>
            <person name="Pulido-Suarez L."/>
            <person name="Peix A."/>
            <person name="Igual J.M."/>
            <person name="Socas-Perez N."/>
            <person name="Velazquez E."/>
            <person name="Flores-Felix J.D."/>
            <person name="Leon-Barrios M."/>
        </authorList>
    </citation>
    <scope>NUCLEOTIDE SEQUENCE</scope>
    <source>
        <strain evidence="3">SSUT16</strain>
    </source>
</reference>
<accession>A0A927HYC5</accession>